<dbReference type="Pfam" id="PF00085">
    <property type="entry name" value="Thioredoxin"/>
    <property type="match status" value="1"/>
</dbReference>
<dbReference type="EMBL" id="LWAE01000002">
    <property type="protein sequence ID" value="KZL91796.1"/>
    <property type="molecule type" value="Genomic_DNA"/>
</dbReference>
<dbReference type="Gene3D" id="3.40.30.10">
    <property type="entry name" value="Glutaredoxin"/>
    <property type="match status" value="1"/>
</dbReference>
<dbReference type="Proteomes" id="UP000076603">
    <property type="component" value="Unassembled WGS sequence"/>
</dbReference>
<dbReference type="SUPFAM" id="SSF52833">
    <property type="entry name" value="Thioredoxin-like"/>
    <property type="match status" value="1"/>
</dbReference>
<dbReference type="RefSeq" id="WP_066620544.1">
    <property type="nucleotide sequence ID" value="NZ_FQXL01000022.1"/>
</dbReference>
<evidence type="ECO:0000313" key="3">
    <source>
        <dbReference type="Proteomes" id="UP000076603"/>
    </source>
</evidence>
<reference evidence="2 3" key="1">
    <citation type="submission" date="2016-04" db="EMBL/GenBank/DDBJ databases">
        <title>Genome sequence of Clostridium magnum DSM 2767.</title>
        <authorList>
            <person name="Poehlein A."/>
            <person name="Uhlig R."/>
            <person name="Fischer R."/>
            <person name="Bahl H."/>
            <person name="Daniel R."/>
        </authorList>
    </citation>
    <scope>NUCLEOTIDE SEQUENCE [LARGE SCALE GENOMIC DNA]</scope>
    <source>
        <strain evidence="2 3">DSM 2767</strain>
    </source>
</reference>
<dbReference type="InterPro" id="IPR036249">
    <property type="entry name" value="Thioredoxin-like_sf"/>
</dbReference>
<organism evidence="2 3">
    <name type="scientific">Clostridium magnum DSM 2767</name>
    <dbReference type="NCBI Taxonomy" id="1121326"/>
    <lineage>
        <taxon>Bacteria</taxon>
        <taxon>Bacillati</taxon>
        <taxon>Bacillota</taxon>
        <taxon>Clostridia</taxon>
        <taxon>Eubacteriales</taxon>
        <taxon>Clostridiaceae</taxon>
        <taxon>Clostridium</taxon>
    </lineage>
</organism>
<keyword evidence="3" id="KW-1185">Reference proteome</keyword>
<accession>A0A161XBW7</accession>
<proteinExistence type="predicted"/>
<name>A0A161XBW7_9CLOT</name>
<dbReference type="AlphaFoldDB" id="A0A161XBW7"/>
<gene>
    <name evidence="2" type="ORF">CLMAG_16020</name>
</gene>
<dbReference type="InterPro" id="IPR013766">
    <property type="entry name" value="Thioredoxin_domain"/>
</dbReference>
<evidence type="ECO:0000259" key="1">
    <source>
        <dbReference type="Pfam" id="PF00085"/>
    </source>
</evidence>
<dbReference type="PATRIC" id="fig|1121326.3.peg.1572"/>
<protein>
    <submittedName>
        <fullName evidence="2">Thioredoxin</fullName>
    </submittedName>
</protein>
<dbReference type="STRING" id="1121326.CLMAG_16020"/>
<feature type="domain" description="Thioredoxin" evidence="1">
    <location>
        <begin position="6"/>
        <end position="97"/>
    </location>
</feature>
<evidence type="ECO:0000313" key="2">
    <source>
        <dbReference type="EMBL" id="KZL91796.1"/>
    </source>
</evidence>
<dbReference type="OrthoDB" id="411356at2"/>
<dbReference type="CDD" id="cd02947">
    <property type="entry name" value="TRX_family"/>
    <property type="match status" value="1"/>
</dbReference>
<sequence length="107" mass="12629">MLELNNNEEITNMISKNKMVILYFSNKVCGACEVIKDKFQRILEFYPNIKSIEINGEKQIEFAAMNDVFSFPLLILYINGNETIRVGRNIDFLELEKSINRYYDMLF</sequence>
<comment type="caution">
    <text evidence="2">The sequence shown here is derived from an EMBL/GenBank/DDBJ whole genome shotgun (WGS) entry which is preliminary data.</text>
</comment>